<evidence type="ECO:0000313" key="3">
    <source>
        <dbReference type="Proteomes" id="UP000253318"/>
    </source>
</evidence>
<protein>
    <submittedName>
        <fullName evidence="2">ABC transporter</fullName>
    </submittedName>
</protein>
<proteinExistence type="predicted"/>
<keyword evidence="3" id="KW-1185">Reference proteome</keyword>
<feature type="transmembrane region" description="Helical" evidence="1">
    <location>
        <begin position="187"/>
        <end position="210"/>
    </location>
</feature>
<feature type="transmembrane region" description="Helical" evidence="1">
    <location>
        <begin position="33"/>
        <end position="59"/>
    </location>
</feature>
<evidence type="ECO:0000313" key="2">
    <source>
        <dbReference type="EMBL" id="RCV61842.1"/>
    </source>
</evidence>
<comment type="caution">
    <text evidence="2">The sequence shown here is derived from an EMBL/GenBank/DDBJ whole genome shotgun (WGS) entry which is preliminary data.</text>
</comment>
<dbReference type="EMBL" id="QEIN01000014">
    <property type="protein sequence ID" value="RCV61842.1"/>
    <property type="molecule type" value="Genomic_DNA"/>
</dbReference>
<accession>A0A368TAB5</accession>
<feature type="transmembrane region" description="Helical" evidence="1">
    <location>
        <begin position="114"/>
        <end position="139"/>
    </location>
</feature>
<keyword evidence="1" id="KW-0472">Membrane</keyword>
<feature type="transmembrane region" description="Helical" evidence="1">
    <location>
        <begin position="237"/>
        <end position="258"/>
    </location>
</feature>
<keyword evidence="1" id="KW-0812">Transmembrane</keyword>
<name>A0A368TAB5_9ACTN</name>
<gene>
    <name evidence="2" type="ORF">DEF24_03170</name>
</gene>
<feature type="transmembrane region" description="Helical" evidence="1">
    <location>
        <begin position="159"/>
        <end position="180"/>
    </location>
</feature>
<sequence>MTTPAPGRGPAGGGLVAAVRAEWTKLWTVRSTWWLLLAATALMAVACAVSAMSVAASAANGYDVSLTAPQAAAEAMALAQLPVVALAALVVTAEYATGGIAVTLCRTPLRGRVLLAKTAVSCGVALLAGPPLIGIGTAVAATVLPGHGAFAPAEAARTAAALTGYLVLLAAVAVGTATALRGTAGTLVGLVLLLLVAPTVLEMSGVAWLLSAADLLPGTAGQALAAGDGGPYGPGPALAVLAAWAAVSQLAGYAVFWARDA</sequence>
<keyword evidence="1" id="KW-1133">Transmembrane helix</keyword>
<evidence type="ECO:0000256" key="1">
    <source>
        <dbReference type="SAM" id="Phobius"/>
    </source>
</evidence>
<dbReference type="Proteomes" id="UP000253318">
    <property type="component" value="Unassembled WGS sequence"/>
</dbReference>
<feature type="transmembrane region" description="Helical" evidence="1">
    <location>
        <begin position="79"/>
        <end position="102"/>
    </location>
</feature>
<dbReference type="RefSeq" id="WP_114396826.1">
    <property type="nucleotide sequence ID" value="NZ_QEIM01000019.1"/>
</dbReference>
<organism evidence="2 3">
    <name type="scientific">Marinitenerispora sediminis</name>
    <dbReference type="NCBI Taxonomy" id="1931232"/>
    <lineage>
        <taxon>Bacteria</taxon>
        <taxon>Bacillati</taxon>
        <taxon>Actinomycetota</taxon>
        <taxon>Actinomycetes</taxon>
        <taxon>Streptosporangiales</taxon>
        <taxon>Nocardiopsidaceae</taxon>
        <taxon>Marinitenerispora</taxon>
    </lineage>
</organism>
<dbReference type="AlphaFoldDB" id="A0A368TAB5"/>
<reference evidence="2 3" key="1">
    <citation type="submission" date="2018-04" db="EMBL/GenBank/DDBJ databases">
        <title>Novel actinobacteria from marine sediment.</title>
        <authorList>
            <person name="Ng Z.Y."/>
            <person name="Tan G.Y.A."/>
        </authorList>
    </citation>
    <scope>NUCLEOTIDE SEQUENCE [LARGE SCALE GENOMIC DNA]</scope>
    <source>
        <strain evidence="2 3">TPS81</strain>
    </source>
</reference>